<feature type="chain" id="PRO_5022756458" evidence="2">
    <location>
        <begin position="27"/>
        <end position="273"/>
    </location>
</feature>
<accession>A0A5B0NNL2</accession>
<feature type="compositionally biased region" description="Polar residues" evidence="1">
    <location>
        <begin position="137"/>
        <end position="148"/>
    </location>
</feature>
<evidence type="ECO:0000313" key="3">
    <source>
        <dbReference type="EMBL" id="KAA1089670.1"/>
    </source>
</evidence>
<feature type="compositionally biased region" description="Basic and acidic residues" evidence="1">
    <location>
        <begin position="172"/>
        <end position="184"/>
    </location>
</feature>
<protein>
    <submittedName>
        <fullName evidence="3">Uncharacterized protein</fullName>
    </submittedName>
</protein>
<reference evidence="3 4" key="1">
    <citation type="submission" date="2019-05" db="EMBL/GenBank/DDBJ databases">
        <title>Emergence of the Ug99 lineage of the wheat stem rust pathogen through somatic hybridization.</title>
        <authorList>
            <person name="Li F."/>
            <person name="Upadhyaya N.M."/>
            <person name="Sperschneider J."/>
            <person name="Matny O."/>
            <person name="Nguyen-Phuc H."/>
            <person name="Mago R."/>
            <person name="Raley C."/>
            <person name="Miller M.E."/>
            <person name="Silverstein K.A.T."/>
            <person name="Henningsen E."/>
            <person name="Hirsch C.D."/>
            <person name="Visser B."/>
            <person name="Pretorius Z.A."/>
            <person name="Steffenson B.J."/>
            <person name="Schwessinger B."/>
            <person name="Dodds P.N."/>
            <person name="Figueroa M."/>
        </authorList>
    </citation>
    <scope>NUCLEOTIDE SEQUENCE [LARGE SCALE GENOMIC DNA]</scope>
    <source>
        <strain evidence="3">21-0</strain>
    </source>
</reference>
<dbReference type="AlphaFoldDB" id="A0A5B0NNL2"/>
<comment type="caution">
    <text evidence="3">The sequence shown here is derived from an EMBL/GenBank/DDBJ whole genome shotgun (WGS) entry which is preliminary data.</text>
</comment>
<dbReference type="Proteomes" id="UP000324748">
    <property type="component" value="Unassembled WGS sequence"/>
</dbReference>
<evidence type="ECO:0000256" key="1">
    <source>
        <dbReference type="SAM" id="MobiDB-lite"/>
    </source>
</evidence>
<keyword evidence="4" id="KW-1185">Reference proteome</keyword>
<evidence type="ECO:0000313" key="4">
    <source>
        <dbReference type="Proteomes" id="UP000324748"/>
    </source>
</evidence>
<feature type="compositionally biased region" description="Polar residues" evidence="1">
    <location>
        <begin position="112"/>
        <end position="122"/>
    </location>
</feature>
<feature type="compositionally biased region" description="Polar residues" evidence="1">
    <location>
        <begin position="220"/>
        <end position="232"/>
    </location>
</feature>
<proteinExistence type="predicted"/>
<dbReference type="OrthoDB" id="10331010at2759"/>
<dbReference type="EMBL" id="VSWC01000093">
    <property type="protein sequence ID" value="KAA1089670.1"/>
    <property type="molecule type" value="Genomic_DNA"/>
</dbReference>
<gene>
    <name evidence="3" type="ORF">PGT21_026663</name>
</gene>
<feature type="signal peptide" evidence="2">
    <location>
        <begin position="1"/>
        <end position="26"/>
    </location>
</feature>
<keyword evidence="2" id="KW-0732">Signal</keyword>
<feature type="region of interest" description="Disordered" evidence="1">
    <location>
        <begin position="87"/>
        <end position="123"/>
    </location>
</feature>
<organism evidence="3 4">
    <name type="scientific">Puccinia graminis f. sp. tritici</name>
    <dbReference type="NCBI Taxonomy" id="56615"/>
    <lineage>
        <taxon>Eukaryota</taxon>
        <taxon>Fungi</taxon>
        <taxon>Dikarya</taxon>
        <taxon>Basidiomycota</taxon>
        <taxon>Pucciniomycotina</taxon>
        <taxon>Pucciniomycetes</taxon>
        <taxon>Pucciniales</taxon>
        <taxon>Pucciniaceae</taxon>
        <taxon>Puccinia</taxon>
    </lineage>
</organism>
<feature type="compositionally biased region" description="Basic and acidic residues" evidence="1">
    <location>
        <begin position="96"/>
        <end position="111"/>
    </location>
</feature>
<sequence length="273" mass="29349">MKPAISIRPLIVLAVQLSCLIDPLTGAPTPPWRDFCCGYTKPRVESSKRPTAIPEAPEAANLPEAFPDQEILSTGAGAVPTVEFGHMSEASSPTAKEPKEEAWAGETDIRSGTDSPGSNSDSEPIKMIWKHVISKAEANQSSGTSSVVNDEAEDKEFDRILDDVFPPASKAPGDEHQNEDEYHGSEALSHAPGGEASTKSLEATPHGTEDEDNDNPVEQYLQSPSSKLTNPDNWPELIIYDSTNKAILDEKIKNIFTANSRGLRPGSTTVASK</sequence>
<name>A0A5B0NNL2_PUCGR</name>
<evidence type="ECO:0000256" key="2">
    <source>
        <dbReference type="SAM" id="SignalP"/>
    </source>
</evidence>
<feature type="region of interest" description="Disordered" evidence="1">
    <location>
        <begin position="137"/>
        <end position="235"/>
    </location>
</feature>